<dbReference type="Gene3D" id="3.30.70.1520">
    <property type="entry name" value="Heterotetrameric sarcosine oxidase"/>
    <property type="match status" value="1"/>
</dbReference>
<dbReference type="SUPFAM" id="SSF103025">
    <property type="entry name" value="Folate-binding domain"/>
    <property type="match status" value="1"/>
</dbReference>
<protein>
    <submittedName>
        <fullName evidence="1">Sarcosine oxidase subunit gamma</fullName>
    </submittedName>
</protein>
<accession>A0A1U9KDB9</accession>
<dbReference type="Proteomes" id="UP000188937">
    <property type="component" value="Chromosome"/>
</dbReference>
<dbReference type="KEGG" id="aace:A0U92_02415"/>
<dbReference type="InterPro" id="IPR007375">
    <property type="entry name" value="SoxG"/>
</dbReference>
<dbReference type="STRING" id="435.A0U92_02415"/>
<organism evidence="1 2">
    <name type="scientific">Acetobacter aceti</name>
    <dbReference type="NCBI Taxonomy" id="435"/>
    <lineage>
        <taxon>Bacteria</taxon>
        <taxon>Pseudomonadati</taxon>
        <taxon>Pseudomonadota</taxon>
        <taxon>Alphaproteobacteria</taxon>
        <taxon>Acetobacterales</taxon>
        <taxon>Acetobacteraceae</taxon>
        <taxon>Acetobacter</taxon>
        <taxon>Acetobacter subgen. Acetobacter</taxon>
    </lineage>
</organism>
<dbReference type="Gene3D" id="3.30.1360.120">
    <property type="entry name" value="Probable tRNA modification gtpase trme, domain 1"/>
    <property type="match status" value="1"/>
</dbReference>
<dbReference type="OrthoDB" id="9814782at2"/>
<reference evidence="1 2" key="1">
    <citation type="submission" date="2016-03" db="EMBL/GenBank/DDBJ databases">
        <title>Acetic acid bacteria sequencing.</title>
        <authorList>
            <person name="Brandt J."/>
            <person name="Jakob F."/>
            <person name="Vogel R.F."/>
        </authorList>
    </citation>
    <scope>NUCLEOTIDE SEQUENCE [LARGE SCALE GENOMIC DNA]</scope>
    <source>
        <strain evidence="1 2">TMW2.1153</strain>
    </source>
</reference>
<dbReference type="Pfam" id="PF04268">
    <property type="entry name" value="SoxG"/>
    <property type="match status" value="1"/>
</dbReference>
<proteinExistence type="predicted"/>
<name>A0A1U9KDB9_ACEAC</name>
<evidence type="ECO:0000313" key="1">
    <source>
        <dbReference type="EMBL" id="AQS83813.1"/>
    </source>
</evidence>
<dbReference type="RefSeq" id="WP_077811855.1">
    <property type="nucleotide sequence ID" value="NZ_CP014692.1"/>
</dbReference>
<keyword evidence="2" id="KW-1185">Reference proteome</keyword>
<gene>
    <name evidence="1" type="ORF">A0U92_02415</name>
</gene>
<dbReference type="AlphaFoldDB" id="A0A1U9KDB9"/>
<dbReference type="EMBL" id="CP014692">
    <property type="protein sequence ID" value="AQS83813.1"/>
    <property type="molecule type" value="Genomic_DNA"/>
</dbReference>
<evidence type="ECO:0000313" key="2">
    <source>
        <dbReference type="Proteomes" id="UP000188937"/>
    </source>
</evidence>
<sequence>MADPLFPVLPVPHGPVRWGAMTCAQSPLAEIVSLGAFSGVGRDELVKRIHEAFGVILPDQPRAVASADGGCSFLWSGPSQWLAVAEEGAGLLSRLREVCGDVCALTSQSDSRSIMKLSGPGVREAMSRLVPIDLHPTVFGKDHVASTLAGHIPVIMWQTDDAPTYLFFVFRSFAASLFHDVSVALSGFSSSEMDICV</sequence>
<dbReference type="InterPro" id="IPR027266">
    <property type="entry name" value="TrmE/GcvT-like"/>
</dbReference>